<protein>
    <submittedName>
        <fullName evidence="2">Dioxygenase protein</fullName>
    </submittedName>
</protein>
<dbReference type="InterPro" id="IPR029068">
    <property type="entry name" value="Glyas_Bleomycin-R_OHBP_Dase"/>
</dbReference>
<evidence type="ECO:0000259" key="1">
    <source>
        <dbReference type="PROSITE" id="PS51819"/>
    </source>
</evidence>
<dbReference type="EMBL" id="CP017315">
    <property type="protein sequence ID" value="AQS42351.1"/>
    <property type="molecule type" value="Genomic_DNA"/>
</dbReference>
<dbReference type="InterPro" id="IPR037523">
    <property type="entry name" value="VOC_core"/>
</dbReference>
<organism evidence="2 3">
    <name type="scientific">Candidatus Tokpelaia hoelldobleri</name>
    <dbReference type="NCBI Taxonomy" id="1902579"/>
    <lineage>
        <taxon>Bacteria</taxon>
        <taxon>Pseudomonadati</taxon>
        <taxon>Pseudomonadota</taxon>
        <taxon>Alphaproteobacteria</taxon>
        <taxon>Hyphomicrobiales</taxon>
        <taxon>Candidatus Tokpelaia</taxon>
    </lineage>
</organism>
<proteinExistence type="predicted"/>
<keyword evidence="2" id="KW-0560">Oxidoreductase</keyword>
<dbReference type="AlphaFoldDB" id="A0A1U9JWZ5"/>
<feature type="domain" description="VOC" evidence="1">
    <location>
        <begin position="160"/>
        <end position="278"/>
    </location>
</feature>
<dbReference type="KEGG" id="thd:BHV28_16810"/>
<sequence length="317" mass="35058">MSFFIAKDGHSLIEGLHHITTLAGNVHRNNQFFTRVLGLRRVKQTVHHDSPDIYHLYYGDKTGRPGTVMTSFSIPRIRRGRYGAGGGRVAFAVRRDTLSFWYERLSAFGLKKIKTVRYFGESTLSFAGLDGELLSLVEVEKPVGAPWKAKDIPQGMAIRGCHSAALCLGDHTPVAELLVLLGYEEVGLEANCRRFSLGYGNGANIIDIETNPTVKSAQPGAGSVHHIAFSVAGLPQLLILREALLDAGYRVTSVHNHTYFQSIYLRAPGGVLFEISTNGPGFDKDEDVAHLGKSLKLPKRHRHMQAYLDKRLEPLQD</sequence>
<reference evidence="2 3" key="2">
    <citation type="journal article" date="2016" name="Sci. Rep.">
        <title>The genome of Rhizobiales bacteria in predatory ants reveals urease gene functions but no genes for nitrogen fixation.</title>
        <authorList>
            <person name="Neuvonen M.M."/>
            <person name="Tamarit D."/>
            <person name="Naslund K."/>
            <person name="Liebig J."/>
            <person name="Feldhaar H."/>
            <person name="Moran N.A."/>
            <person name="Guy L."/>
            <person name="Andersson S.G."/>
        </authorList>
    </citation>
    <scope>NUCLEOTIDE SEQUENCE [LARGE SCALE GENOMIC DNA]</scope>
    <source>
        <strain evidence="2 3">Hsal</strain>
    </source>
</reference>
<gene>
    <name evidence="2" type="ORF">BHV28_16810</name>
</gene>
<dbReference type="Pfam" id="PF00903">
    <property type="entry name" value="Glyoxalase"/>
    <property type="match status" value="1"/>
</dbReference>
<feature type="domain" description="VOC" evidence="1">
    <location>
        <begin position="15"/>
        <end position="139"/>
    </location>
</feature>
<dbReference type="Gene3D" id="3.10.180.10">
    <property type="entry name" value="2,3-Dihydroxybiphenyl 1,2-Dioxygenase, domain 1"/>
    <property type="match status" value="2"/>
</dbReference>
<keyword evidence="3" id="KW-1185">Reference proteome</keyword>
<dbReference type="PROSITE" id="PS51819">
    <property type="entry name" value="VOC"/>
    <property type="match status" value="2"/>
</dbReference>
<dbReference type="InterPro" id="IPR004360">
    <property type="entry name" value="Glyas_Fos-R_dOase_dom"/>
</dbReference>
<dbReference type="Proteomes" id="UP000188912">
    <property type="component" value="Chromosome"/>
</dbReference>
<keyword evidence="2" id="KW-0223">Dioxygenase</keyword>
<reference evidence="2 3" key="1">
    <citation type="journal article" date="2010" name="Science">
        <title>Genomic comparison of the ants Camponotus floridanus and Harpegnathos saltator.</title>
        <authorList>
            <person name="Bonasio R."/>
            <person name="Zhang G."/>
            <person name="Ye C."/>
            <person name="Mutti N.S."/>
            <person name="Fang X."/>
            <person name="Qin N."/>
            <person name="Donahue G."/>
            <person name="Yang P."/>
            <person name="Li Q."/>
            <person name="Li C."/>
            <person name="Zhang P."/>
            <person name="Huang Z."/>
            <person name="Berger S.L."/>
            <person name="Reinberg D."/>
            <person name="Wang J."/>
            <person name="Liebig J."/>
        </authorList>
    </citation>
    <scope>NUCLEOTIDE SEQUENCE [LARGE SCALE GENOMIC DNA]</scope>
    <source>
        <strain evidence="2 3">Hsal</strain>
    </source>
</reference>
<dbReference type="SUPFAM" id="SSF54593">
    <property type="entry name" value="Glyoxalase/Bleomycin resistance protein/Dihydroxybiphenyl dioxygenase"/>
    <property type="match status" value="1"/>
</dbReference>
<dbReference type="STRING" id="1902579.BHV28_16810"/>
<evidence type="ECO:0000313" key="2">
    <source>
        <dbReference type="EMBL" id="AQS42351.1"/>
    </source>
</evidence>
<evidence type="ECO:0000313" key="3">
    <source>
        <dbReference type="Proteomes" id="UP000188912"/>
    </source>
</evidence>
<dbReference type="GO" id="GO:0051213">
    <property type="term" value="F:dioxygenase activity"/>
    <property type="evidence" value="ECO:0007669"/>
    <property type="project" value="UniProtKB-KW"/>
</dbReference>
<dbReference type="PANTHER" id="PTHR36110">
    <property type="entry name" value="RING-CLEAVING DIOXYGENASE MHQE-RELATED"/>
    <property type="match status" value="1"/>
</dbReference>
<accession>A0A1U9JWZ5</accession>
<name>A0A1U9JWZ5_9HYPH</name>
<dbReference type="PANTHER" id="PTHR36110:SF4">
    <property type="entry name" value="RING-CLEAVING DIOXYGENASE MHQA-RELATED"/>
    <property type="match status" value="1"/>
</dbReference>
<dbReference type="InterPro" id="IPR052537">
    <property type="entry name" value="Extradiol_RC_dioxygenase"/>
</dbReference>